<sequence length="75" mass="8548">AGAMVTGATGVTAGTLAFDVFYRLQETQKSLTELLEKRKGLETLLERIKNEKLTYTTYNENDFKNECFNLRTYST</sequence>
<reference evidence="2 3" key="1">
    <citation type="submission" date="2021-06" db="EMBL/GenBank/DDBJ databases">
        <authorList>
            <person name="Kallberg Y."/>
            <person name="Tangrot J."/>
            <person name="Rosling A."/>
        </authorList>
    </citation>
    <scope>NUCLEOTIDE SEQUENCE [LARGE SCALE GENOMIC DNA]</scope>
    <source>
        <strain evidence="2 3">120-4 pot B 10/14</strain>
    </source>
</reference>
<organism evidence="2 3">
    <name type="scientific">Gigaspora margarita</name>
    <dbReference type="NCBI Taxonomy" id="4874"/>
    <lineage>
        <taxon>Eukaryota</taxon>
        <taxon>Fungi</taxon>
        <taxon>Fungi incertae sedis</taxon>
        <taxon>Mucoromycota</taxon>
        <taxon>Glomeromycotina</taxon>
        <taxon>Glomeromycetes</taxon>
        <taxon>Diversisporales</taxon>
        <taxon>Gigasporaceae</taxon>
        <taxon>Gigaspora</taxon>
    </lineage>
</organism>
<gene>
    <name evidence="2" type="ORF">GMARGA_LOCUS18096</name>
</gene>
<accession>A0ABN7VFP0</accession>
<proteinExistence type="predicted"/>
<name>A0ABN7VFP0_GIGMA</name>
<evidence type="ECO:0000313" key="2">
    <source>
        <dbReference type="EMBL" id="CAG8766854.1"/>
    </source>
</evidence>
<keyword evidence="3" id="KW-1185">Reference proteome</keyword>
<evidence type="ECO:0000256" key="1">
    <source>
        <dbReference type="SAM" id="Coils"/>
    </source>
</evidence>
<dbReference type="EMBL" id="CAJVQB010014177">
    <property type="protein sequence ID" value="CAG8766854.1"/>
    <property type="molecule type" value="Genomic_DNA"/>
</dbReference>
<feature type="coiled-coil region" evidence="1">
    <location>
        <begin position="24"/>
        <end position="61"/>
    </location>
</feature>
<dbReference type="Proteomes" id="UP000789901">
    <property type="component" value="Unassembled WGS sequence"/>
</dbReference>
<feature type="non-terminal residue" evidence="2">
    <location>
        <position position="1"/>
    </location>
</feature>
<keyword evidence="1" id="KW-0175">Coiled coil</keyword>
<protein>
    <submittedName>
        <fullName evidence="2">1442_t:CDS:1</fullName>
    </submittedName>
</protein>
<evidence type="ECO:0000313" key="3">
    <source>
        <dbReference type="Proteomes" id="UP000789901"/>
    </source>
</evidence>
<comment type="caution">
    <text evidence="2">The sequence shown here is derived from an EMBL/GenBank/DDBJ whole genome shotgun (WGS) entry which is preliminary data.</text>
</comment>